<keyword evidence="4" id="KW-0131">Cell cycle</keyword>
<keyword evidence="3 5" id="KW-0195">Cyclin</keyword>
<evidence type="ECO:0000256" key="5">
    <source>
        <dbReference type="RuleBase" id="RU000383"/>
    </source>
</evidence>
<feature type="domain" description="Cyclin-like" evidence="7">
    <location>
        <begin position="1047"/>
        <end position="1131"/>
    </location>
</feature>
<evidence type="ECO:0000313" key="9">
    <source>
        <dbReference type="EMBL" id="KAF6090145.1"/>
    </source>
</evidence>
<feature type="domain" description="Cyclin-like" evidence="7">
    <location>
        <begin position="1144"/>
        <end position="1225"/>
    </location>
</feature>
<feature type="compositionally biased region" description="Basic and acidic residues" evidence="6">
    <location>
        <begin position="30"/>
        <end position="40"/>
    </location>
</feature>
<keyword evidence="2" id="KW-0132">Cell division</keyword>
<comment type="similarity">
    <text evidence="1">Belongs to the cyclin family. Cyclin AB subfamily.</text>
</comment>
<evidence type="ECO:0000256" key="2">
    <source>
        <dbReference type="ARBA" id="ARBA00022618"/>
    </source>
</evidence>
<evidence type="ECO:0000256" key="6">
    <source>
        <dbReference type="SAM" id="MobiDB-lite"/>
    </source>
</evidence>
<feature type="domain" description="Cyclin C-terminal" evidence="8">
    <location>
        <begin position="1140"/>
        <end position="1252"/>
    </location>
</feature>
<feature type="compositionally biased region" description="Polar residues" evidence="6">
    <location>
        <begin position="62"/>
        <end position="71"/>
    </location>
</feature>
<feature type="region of interest" description="Disordered" evidence="6">
    <location>
        <begin position="1"/>
        <end position="78"/>
    </location>
</feature>
<evidence type="ECO:0000313" key="10">
    <source>
        <dbReference type="Proteomes" id="UP000664940"/>
    </source>
</evidence>
<reference evidence="9 10" key="1">
    <citation type="journal article" date="2020" name="Nature">
        <title>Six reference-quality genomes reveal evolution of bat adaptations.</title>
        <authorList>
            <person name="Jebb D."/>
            <person name="Huang Z."/>
            <person name="Pippel M."/>
            <person name="Hughes G.M."/>
            <person name="Lavrichenko K."/>
            <person name="Devanna P."/>
            <person name="Winkler S."/>
            <person name="Jermiin L.S."/>
            <person name="Skirmuntt E.C."/>
            <person name="Katzourakis A."/>
            <person name="Burkitt-Gray L."/>
            <person name="Ray D.A."/>
            <person name="Sullivan K.A.M."/>
            <person name="Roscito J.G."/>
            <person name="Kirilenko B.M."/>
            <person name="Davalos L.M."/>
            <person name="Corthals A.P."/>
            <person name="Power M.L."/>
            <person name="Jones G."/>
            <person name="Ransome R.D."/>
            <person name="Dechmann D.K.N."/>
            <person name="Locatelli A.G."/>
            <person name="Puechmaille S.J."/>
            <person name="Fedrigo O."/>
            <person name="Jarvis E.D."/>
            <person name="Hiller M."/>
            <person name="Vernes S.C."/>
            <person name="Myers E.W."/>
            <person name="Teeling E.C."/>
        </authorList>
    </citation>
    <scope>NUCLEOTIDE SEQUENCE [LARGE SCALE GENOMIC DNA]</scope>
    <source>
        <strain evidence="9">Bat1K_MPI-CBG_1</strain>
    </source>
</reference>
<comment type="caution">
    <text evidence="9">The sequence shown here is derived from an EMBL/GenBank/DDBJ whole genome shotgun (WGS) entry which is preliminary data.</text>
</comment>
<sequence length="1288" mass="147120">MPLPLPLPLGSSKQETKKFQSSKIVPSDHGQSEKRGEKYQAKISSSSPQGPLKKRSALEDLTNASQSQPAQPNKEASKEFVKAASKKINRTKPTLELAKNNEMHIKQYELEPSAAAVSTPMVLHIVKKPCTLKTCTISETPTTEKPSLIKKPLVLKEKPTTGDTVLNRRSLSLKKHINQNNISLFEKPLTLLEETESDLEYILEPVTFGKKQKSEEAVVTQRNLSFKEMCTCQGKQSCCENEMTLLNINVEKDSFFMEPMNFRKKPETKEATPTKQLLTLKKSATQEKMSHEKKPLILQKATSGEESLIEKPLSFEKTCTAEEFCFQESSLLQEKHTTQGEVSILKKPLTLQKVTTKEESLLKETLLYKKKRTIEEAAATEELVILKKKCTTQDKISCLKTISGAKSVIKEPSSFKKKPTTEEEFLFKESSVLPEKHTTQEEVSILKMPLVLQKTPTEEESLLKETLVFKKKHTIEEATATKELVLLKKKCTMQDKIPCLKKPLILQTISEGKSVIKEPSSFKKKPATEKQFLFKESSVLPEKHTTQREVALLKKPWALQDNIHSKDEFLMEPVSLRKKHTMNEAISSKELISLKKKECTTQIMMSICQVILDLQNIIDKGKHSFFMGPASLRKKSSIEKAIPTKAPLSTKKKRLTQGKMFLLEKPLVLDKTTSEKGSLFKKALPFEKKPKTDEFLWQDPCLLKEDHTTLQGVFHSKKPLALQEKATTKEKSCIKEPSEKKPITEEEFLFQEPFSLHVKPTNKDESLFCKCLDSQNKMDTKEDSLKKLLTLQEKSTTEKDTLFKKPLVLKKKPSNEATTSIESQLSLKKKPTAQREVFLLKKQLSLQKNTTNEEFLIKQPLTLQEKPSTEESLFKELAFHGKSTINEAFHFKMFSLNEEPTTRQELSFEEPLALQNNPTQREDTFLKDVSIQFESSPHVFSTASESRTGMSSSGIMCNVSKFNTTKKSSDCESSSNKPFSSCGKRSQKEQITPLEDIGKNHNNLSFDSIYVKDIFRYLKEREEKFILKKYMSCQSDITSNMRAILVNWLVAVQITFKVSHETLYLAVKLVDHYLMKVMCKKDKLQLLGSTAFMIAAKFEESCPPGLDEFLYICNDAYQRDEMLAMEISILKTLEFDINIPVAYHFLRRYSVCFHVNMNTLLLSRFICEMTLQEYDYIQERASKLAAGSFLLALYMKNLGHLAPTLEYYSGYKTSDLHPLVKKLNVLLTLRSCDNRLKAVHSKYSHRFFFLDLGNLTFNLRLLLSVSEDSSWETTARTRSKIWLPNIQK</sequence>
<name>A0A834DNI4_9CHIR</name>
<dbReference type="Proteomes" id="UP000664940">
    <property type="component" value="Unassembled WGS sequence"/>
</dbReference>
<dbReference type="InterPro" id="IPR006671">
    <property type="entry name" value="Cyclin_N"/>
</dbReference>
<dbReference type="Pfam" id="PF00134">
    <property type="entry name" value="Cyclin_N"/>
    <property type="match status" value="1"/>
</dbReference>
<dbReference type="SMART" id="SM00385">
    <property type="entry name" value="CYCLIN"/>
    <property type="match status" value="2"/>
</dbReference>
<dbReference type="PANTHER" id="PTHR10177">
    <property type="entry name" value="CYCLINS"/>
    <property type="match status" value="1"/>
</dbReference>
<organism evidence="9 10">
    <name type="scientific">Phyllostomus discolor</name>
    <name type="common">pale spear-nosed bat</name>
    <dbReference type="NCBI Taxonomy" id="89673"/>
    <lineage>
        <taxon>Eukaryota</taxon>
        <taxon>Metazoa</taxon>
        <taxon>Chordata</taxon>
        <taxon>Craniata</taxon>
        <taxon>Vertebrata</taxon>
        <taxon>Euteleostomi</taxon>
        <taxon>Mammalia</taxon>
        <taxon>Eutheria</taxon>
        <taxon>Laurasiatheria</taxon>
        <taxon>Chiroptera</taxon>
        <taxon>Yangochiroptera</taxon>
        <taxon>Phyllostomidae</taxon>
        <taxon>Phyllostominae</taxon>
        <taxon>Phyllostomus</taxon>
    </lineage>
</organism>
<dbReference type="GO" id="GO:0051301">
    <property type="term" value="P:cell division"/>
    <property type="evidence" value="ECO:0007669"/>
    <property type="project" value="UniProtKB-KW"/>
</dbReference>
<dbReference type="EMBL" id="JABVXQ010000009">
    <property type="protein sequence ID" value="KAF6090145.1"/>
    <property type="molecule type" value="Genomic_DNA"/>
</dbReference>
<dbReference type="InterPro" id="IPR039361">
    <property type="entry name" value="Cyclin"/>
</dbReference>
<evidence type="ECO:0000256" key="3">
    <source>
        <dbReference type="ARBA" id="ARBA00023127"/>
    </source>
</evidence>
<protein>
    <submittedName>
        <fullName evidence="9">Cyclin B3</fullName>
    </submittedName>
</protein>
<dbReference type="SMART" id="SM01332">
    <property type="entry name" value="Cyclin_C"/>
    <property type="match status" value="1"/>
</dbReference>
<dbReference type="Gene3D" id="1.10.472.10">
    <property type="entry name" value="Cyclin-like"/>
    <property type="match status" value="2"/>
</dbReference>
<evidence type="ECO:0000259" key="8">
    <source>
        <dbReference type="SMART" id="SM01332"/>
    </source>
</evidence>
<dbReference type="InterPro" id="IPR048258">
    <property type="entry name" value="Cyclins_cyclin-box"/>
</dbReference>
<dbReference type="SUPFAM" id="SSF47954">
    <property type="entry name" value="Cyclin-like"/>
    <property type="match status" value="2"/>
</dbReference>
<gene>
    <name evidence="9" type="ORF">HJG60_002319</name>
</gene>
<evidence type="ECO:0000256" key="4">
    <source>
        <dbReference type="ARBA" id="ARBA00023306"/>
    </source>
</evidence>
<dbReference type="Pfam" id="PF02984">
    <property type="entry name" value="Cyclin_C"/>
    <property type="match status" value="1"/>
</dbReference>
<dbReference type="InterPro" id="IPR013763">
    <property type="entry name" value="Cyclin-like_dom"/>
</dbReference>
<accession>A0A834DNI4</accession>
<evidence type="ECO:0000259" key="7">
    <source>
        <dbReference type="SMART" id="SM00385"/>
    </source>
</evidence>
<dbReference type="InterPro" id="IPR004367">
    <property type="entry name" value="Cyclin_C-dom"/>
</dbReference>
<proteinExistence type="inferred from homology"/>
<dbReference type="PROSITE" id="PS00292">
    <property type="entry name" value="CYCLINS"/>
    <property type="match status" value="1"/>
</dbReference>
<evidence type="ECO:0000256" key="1">
    <source>
        <dbReference type="ARBA" id="ARBA00006955"/>
    </source>
</evidence>
<dbReference type="FunFam" id="1.10.472.10:FF:000001">
    <property type="entry name" value="G2/mitotic-specific cyclin"/>
    <property type="match status" value="1"/>
</dbReference>
<dbReference type="InterPro" id="IPR036915">
    <property type="entry name" value="Cyclin-like_sf"/>
</dbReference>